<accession>A0A1K2ITF5</accession>
<dbReference type="AlphaFoldDB" id="A0A1K2ITF5"/>
<reference evidence="1 2" key="1">
    <citation type="submission" date="2016-10" db="EMBL/GenBank/DDBJ databases">
        <authorList>
            <person name="de Groot N.N."/>
        </authorList>
    </citation>
    <scope>NUCLEOTIDE SEQUENCE [LARGE SCALE GENOMIC DNA]</scope>
    <source>
        <strain evidence="1 2">DSM 18180</strain>
    </source>
</reference>
<sequence length="78" mass="8883">MQDSNYIKIYTGDFLMVQRIVSELEKENIIPVLKDQTDSGLIPIFGTSNAVFQQVFVHKDELDKAVLVVENIISELQN</sequence>
<evidence type="ECO:0000313" key="2">
    <source>
        <dbReference type="Proteomes" id="UP000182544"/>
    </source>
</evidence>
<dbReference type="RefSeq" id="WP_072403668.1">
    <property type="nucleotide sequence ID" value="NZ_FPKV01000006.1"/>
</dbReference>
<dbReference type="Proteomes" id="UP000182544">
    <property type="component" value="Unassembled WGS sequence"/>
</dbReference>
<organism evidence="1 2">
    <name type="scientific">Flaviramulus basaltis</name>
    <dbReference type="NCBI Taxonomy" id="369401"/>
    <lineage>
        <taxon>Bacteria</taxon>
        <taxon>Pseudomonadati</taxon>
        <taxon>Bacteroidota</taxon>
        <taxon>Flavobacteriia</taxon>
        <taxon>Flavobacteriales</taxon>
        <taxon>Flavobacteriaceae</taxon>
        <taxon>Flaviramulus</taxon>
    </lineage>
</organism>
<proteinExistence type="predicted"/>
<keyword evidence="2" id="KW-1185">Reference proteome</keyword>
<dbReference type="OrthoDB" id="1149279at2"/>
<gene>
    <name evidence="1" type="ORF">SAMN05428642_10627</name>
</gene>
<dbReference type="STRING" id="369401.SAMN05428642_10627"/>
<dbReference type="EMBL" id="FPKV01000006">
    <property type="protein sequence ID" value="SFZ95003.1"/>
    <property type="molecule type" value="Genomic_DNA"/>
</dbReference>
<evidence type="ECO:0000313" key="1">
    <source>
        <dbReference type="EMBL" id="SFZ95003.1"/>
    </source>
</evidence>
<name>A0A1K2ITF5_9FLAO</name>
<protein>
    <submittedName>
        <fullName evidence="1">Putative signal transducing protein</fullName>
    </submittedName>
</protein>